<dbReference type="Pfam" id="PF01453">
    <property type="entry name" value="B_lectin"/>
    <property type="match status" value="1"/>
</dbReference>
<reference evidence="9" key="1">
    <citation type="submission" date="2016-06" db="EMBL/GenBank/DDBJ databases">
        <title>Parallel loss of symbiosis genes in relatives of nitrogen-fixing non-legume Parasponia.</title>
        <authorList>
            <person name="Van Velzen R."/>
            <person name="Holmer R."/>
            <person name="Bu F."/>
            <person name="Rutten L."/>
            <person name="Van Zeijl A."/>
            <person name="Liu W."/>
            <person name="Santuari L."/>
            <person name="Cao Q."/>
            <person name="Sharma T."/>
            <person name="Shen D."/>
            <person name="Roswanjaya Y."/>
            <person name="Wardhani T."/>
            <person name="Kalhor M.S."/>
            <person name="Jansen J."/>
            <person name="Van den Hoogen J."/>
            <person name="Gungor B."/>
            <person name="Hartog M."/>
            <person name="Hontelez J."/>
            <person name="Verver J."/>
            <person name="Yang W.-C."/>
            <person name="Schijlen E."/>
            <person name="Repin R."/>
            <person name="Schilthuizen M."/>
            <person name="Schranz E."/>
            <person name="Heidstra R."/>
            <person name="Miyata K."/>
            <person name="Fedorova E."/>
            <person name="Kohlen W."/>
            <person name="Bisseling T."/>
            <person name="Smit S."/>
            <person name="Geurts R."/>
        </authorList>
    </citation>
    <scope>NUCLEOTIDE SEQUENCE [LARGE SCALE GENOMIC DNA]</scope>
    <source>
        <strain evidence="9">cv. WU1-14</strain>
    </source>
</reference>
<keyword evidence="8" id="KW-0808">Transferase</keyword>
<evidence type="ECO:0000256" key="4">
    <source>
        <dbReference type="ARBA" id="ARBA00023180"/>
    </source>
</evidence>
<dbReference type="Pfam" id="PF00069">
    <property type="entry name" value="Pkinase"/>
    <property type="match status" value="1"/>
</dbReference>
<keyword evidence="2" id="KW-0732">Signal</keyword>
<keyword evidence="1" id="KW-0245">EGF-like domain</keyword>
<accession>A0A2P5BV10</accession>
<dbReference type="EMBL" id="JXTB01000216">
    <property type="protein sequence ID" value="PON52623.1"/>
    <property type="molecule type" value="Genomic_DNA"/>
</dbReference>
<evidence type="ECO:0000256" key="2">
    <source>
        <dbReference type="ARBA" id="ARBA00022729"/>
    </source>
</evidence>
<keyword evidence="8" id="KW-0418">Kinase</keyword>
<evidence type="ECO:0000259" key="6">
    <source>
        <dbReference type="PROSITE" id="PS50011"/>
    </source>
</evidence>
<keyword evidence="5" id="KW-0472">Membrane</keyword>
<protein>
    <submittedName>
        <fullName evidence="8">Tyrosine-protein kinase</fullName>
    </submittedName>
</protein>
<dbReference type="FunFam" id="2.90.10.10:FF:000006">
    <property type="entry name" value="Serine/threonine-protein kinase"/>
    <property type="match status" value="1"/>
</dbReference>
<dbReference type="SMART" id="SM00108">
    <property type="entry name" value="B_lectin"/>
    <property type="match status" value="1"/>
</dbReference>
<dbReference type="Proteomes" id="UP000237105">
    <property type="component" value="Unassembled WGS sequence"/>
</dbReference>
<dbReference type="InterPro" id="IPR036426">
    <property type="entry name" value="Bulb-type_lectin_dom_sf"/>
</dbReference>
<proteinExistence type="predicted"/>
<dbReference type="SUPFAM" id="SSF56112">
    <property type="entry name" value="Protein kinase-like (PK-like)"/>
    <property type="match status" value="1"/>
</dbReference>
<comment type="caution">
    <text evidence="8">The sequence shown here is derived from an EMBL/GenBank/DDBJ whole genome shotgun (WGS) entry which is preliminary data.</text>
</comment>
<gene>
    <name evidence="8" type="ORF">PanWU01x14_207330</name>
</gene>
<dbReference type="OrthoDB" id="1930390at2759"/>
<evidence type="ECO:0000256" key="3">
    <source>
        <dbReference type="ARBA" id="ARBA00023157"/>
    </source>
</evidence>
<feature type="non-terminal residue" evidence="8">
    <location>
        <position position="603"/>
    </location>
</feature>
<dbReference type="GO" id="GO:0005524">
    <property type="term" value="F:ATP binding"/>
    <property type="evidence" value="ECO:0007669"/>
    <property type="project" value="InterPro"/>
</dbReference>
<evidence type="ECO:0000313" key="9">
    <source>
        <dbReference type="Proteomes" id="UP000237105"/>
    </source>
</evidence>
<sequence length="603" mass="67972">MLKWVTATCPSPWQIIQSKEETYSWTSPSRDFAFRFQQIGKDGFLLAIWFNKTPQRTVVWPAKGNNIAQEGSKVEVAESGLLLYDPTGEQIWKASTAGTRGAYAAMLDSGNFVLADNNSVTLWESFDDATDMLLPTQTLTQERKLVARYSEANYSSGRFHLIVQQDGNLVLYTTMLPLDAANTGYLNSDTAGNGFRLSLNQSGFLYVEAKNGTVLNILSVNDSSTEDFYHRATLEYDDSSSRGWNMEWYSSTSIPSDICTAITEDKGSGACGYNNYCSLGGLDRRPICHCPKATRILTMKGCRQDYEAQICHEDSLDSNSFYFDTMSSTNFPYSDYEYRHLVNEDLCRNSCLAECFCDGVYFRDNNCWKGQVPLRNGRINTEAGGKTLIKLRKGNSTTKIGGRAVKKKDYTPVVFIGTMLLSSSVFLNLLLVATFLVLFHFNRKAKVSQAQPTRFMPDMNLQSFTYAELDKATNEFKVKLGRGAFGTFFKGVVALNNRSIVAVKKLDNMVREGEQEFKAELIGFCNEGQHRLLVYEFISNSSLASFLFGPSRPNWHQRRPIALGTARALLYLHEECSTHIIHYDIKPQNIFWMTASQQKFLIL</sequence>
<dbReference type="InterPro" id="IPR000719">
    <property type="entry name" value="Prot_kinase_dom"/>
</dbReference>
<dbReference type="Gene3D" id="3.30.200.20">
    <property type="entry name" value="Phosphorylase Kinase, domain 1"/>
    <property type="match status" value="1"/>
</dbReference>
<keyword evidence="9" id="KW-1185">Reference proteome</keyword>
<dbReference type="PANTHER" id="PTHR47976:SF108">
    <property type="entry name" value="G-TYPE LECTIN S-RECEPTOR-LIKE SERINE_THREONINE-PROTEIN KINASE LECRK1"/>
    <property type="match status" value="1"/>
</dbReference>
<dbReference type="GO" id="GO:0004672">
    <property type="term" value="F:protein kinase activity"/>
    <property type="evidence" value="ECO:0007669"/>
    <property type="project" value="InterPro"/>
</dbReference>
<evidence type="ECO:0000313" key="8">
    <source>
        <dbReference type="EMBL" id="PON52623.1"/>
    </source>
</evidence>
<evidence type="ECO:0000256" key="5">
    <source>
        <dbReference type="SAM" id="Phobius"/>
    </source>
</evidence>
<keyword evidence="5" id="KW-1133">Transmembrane helix</keyword>
<dbReference type="InterPro" id="IPR001480">
    <property type="entry name" value="Bulb-type_lectin_dom"/>
</dbReference>
<evidence type="ECO:0000259" key="7">
    <source>
        <dbReference type="PROSITE" id="PS50927"/>
    </source>
</evidence>
<keyword evidence="4" id="KW-0325">Glycoprotein</keyword>
<dbReference type="SUPFAM" id="SSF51110">
    <property type="entry name" value="alpha-D-mannose-specific plant lectins"/>
    <property type="match status" value="1"/>
</dbReference>
<feature type="transmembrane region" description="Helical" evidence="5">
    <location>
        <begin position="413"/>
        <end position="439"/>
    </location>
</feature>
<name>A0A2P5BV10_PARAD</name>
<dbReference type="Gene3D" id="1.10.510.10">
    <property type="entry name" value="Transferase(Phosphotransferase) domain 1"/>
    <property type="match status" value="1"/>
</dbReference>
<feature type="domain" description="Protein kinase" evidence="6">
    <location>
        <begin position="474"/>
        <end position="603"/>
    </location>
</feature>
<keyword evidence="3" id="KW-1015">Disulfide bond</keyword>
<dbReference type="PROSITE" id="PS50927">
    <property type="entry name" value="BULB_LECTIN"/>
    <property type="match status" value="1"/>
</dbReference>
<organism evidence="8 9">
    <name type="scientific">Parasponia andersonii</name>
    <name type="common">Sponia andersonii</name>
    <dbReference type="NCBI Taxonomy" id="3476"/>
    <lineage>
        <taxon>Eukaryota</taxon>
        <taxon>Viridiplantae</taxon>
        <taxon>Streptophyta</taxon>
        <taxon>Embryophyta</taxon>
        <taxon>Tracheophyta</taxon>
        <taxon>Spermatophyta</taxon>
        <taxon>Magnoliopsida</taxon>
        <taxon>eudicotyledons</taxon>
        <taxon>Gunneridae</taxon>
        <taxon>Pentapetalae</taxon>
        <taxon>rosids</taxon>
        <taxon>fabids</taxon>
        <taxon>Rosales</taxon>
        <taxon>Cannabaceae</taxon>
        <taxon>Parasponia</taxon>
    </lineage>
</organism>
<dbReference type="Gene3D" id="2.90.10.10">
    <property type="entry name" value="Bulb-type lectin domain"/>
    <property type="match status" value="2"/>
</dbReference>
<dbReference type="PANTHER" id="PTHR47976">
    <property type="entry name" value="G-TYPE LECTIN S-RECEPTOR-LIKE SERINE/THREONINE-PROTEIN KINASE SD2-5"/>
    <property type="match status" value="1"/>
</dbReference>
<feature type="domain" description="Bulb-type lectin" evidence="7">
    <location>
        <begin position="7"/>
        <end position="127"/>
    </location>
</feature>
<keyword evidence="5" id="KW-0812">Transmembrane</keyword>
<evidence type="ECO:0000256" key="1">
    <source>
        <dbReference type="ARBA" id="ARBA00022536"/>
    </source>
</evidence>
<dbReference type="InterPro" id="IPR011009">
    <property type="entry name" value="Kinase-like_dom_sf"/>
</dbReference>
<dbReference type="InterPro" id="IPR051343">
    <property type="entry name" value="G-type_lectin_kinases/EP1-like"/>
</dbReference>
<dbReference type="AlphaFoldDB" id="A0A2P5BV10"/>
<dbReference type="PROSITE" id="PS50011">
    <property type="entry name" value="PROTEIN_KINASE_DOM"/>
    <property type="match status" value="1"/>
</dbReference>